<protein>
    <submittedName>
        <fullName evidence="2">Putative membrane protein</fullName>
    </submittedName>
</protein>
<dbReference type="InterPro" id="IPR007354">
    <property type="entry name" value="CruF-like"/>
</dbReference>
<dbReference type="Pfam" id="PF04240">
    <property type="entry name" value="Caroten_synth"/>
    <property type="match status" value="1"/>
</dbReference>
<feature type="transmembrane region" description="Helical" evidence="1">
    <location>
        <begin position="151"/>
        <end position="174"/>
    </location>
</feature>
<feature type="transmembrane region" description="Helical" evidence="1">
    <location>
        <begin position="211"/>
        <end position="229"/>
    </location>
</feature>
<dbReference type="OrthoDB" id="9811293at2"/>
<dbReference type="PANTHER" id="PTHR39419:SF1">
    <property type="entry name" value="SLL0814 PROTEIN"/>
    <property type="match status" value="1"/>
</dbReference>
<evidence type="ECO:0000256" key="1">
    <source>
        <dbReference type="SAM" id="Phobius"/>
    </source>
</evidence>
<dbReference type="PANTHER" id="PTHR39419">
    <property type="entry name" value="SLL0814 PROTEIN"/>
    <property type="match status" value="1"/>
</dbReference>
<feature type="transmembrane region" description="Helical" evidence="1">
    <location>
        <begin position="122"/>
        <end position="144"/>
    </location>
</feature>
<keyword evidence="3" id="KW-1185">Reference proteome</keyword>
<reference evidence="3" key="1">
    <citation type="submission" date="2016-10" db="EMBL/GenBank/DDBJ databases">
        <authorList>
            <person name="Varghese N."/>
            <person name="Submissions S."/>
        </authorList>
    </citation>
    <scope>NUCLEOTIDE SEQUENCE [LARGE SCALE GENOMIC DNA]</scope>
    <source>
        <strain evidence="3">CGMCC 1.8975</strain>
    </source>
</reference>
<sequence>MPEFTQQHPAAVAVAEARTEQLQRRLRWAQGVLLLFHVTGFAGLAFSESPEFFLRFMPLTLLLTVGLLLSFQARRTPAFWGFCAVIAVAGFFVEVVGIRTGLLFGNYEYGASLGFKWLDVPLIIGINWIIVTYSAGILATYLPVPGFVRAVAAALLMVGLDVCIEPVAVHYDFWSWQYDVIPLLNFKGWFVVSLIFQVYFNRVEFSKRNALAPFVYLVQLLFFFSLGMLL</sequence>
<feature type="transmembrane region" description="Helical" evidence="1">
    <location>
        <begin position="52"/>
        <end position="71"/>
    </location>
</feature>
<feature type="transmembrane region" description="Helical" evidence="1">
    <location>
        <begin position="28"/>
        <end position="46"/>
    </location>
</feature>
<feature type="transmembrane region" description="Helical" evidence="1">
    <location>
        <begin position="78"/>
        <end position="102"/>
    </location>
</feature>
<name>A0A1H3JD63_9BACT</name>
<keyword evidence="1" id="KW-0812">Transmembrane</keyword>
<feature type="transmembrane region" description="Helical" evidence="1">
    <location>
        <begin position="180"/>
        <end position="199"/>
    </location>
</feature>
<evidence type="ECO:0000313" key="2">
    <source>
        <dbReference type="EMBL" id="SDY37876.1"/>
    </source>
</evidence>
<proteinExistence type="predicted"/>
<organism evidence="2 3">
    <name type="scientific">Hymenobacter psychrophilus</name>
    <dbReference type="NCBI Taxonomy" id="651662"/>
    <lineage>
        <taxon>Bacteria</taxon>
        <taxon>Pseudomonadati</taxon>
        <taxon>Bacteroidota</taxon>
        <taxon>Cytophagia</taxon>
        <taxon>Cytophagales</taxon>
        <taxon>Hymenobacteraceae</taxon>
        <taxon>Hymenobacter</taxon>
    </lineage>
</organism>
<dbReference type="RefSeq" id="WP_092740652.1">
    <property type="nucleotide sequence ID" value="NZ_FNOV01000008.1"/>
</dbReference>
<dbReference type="AlphaFoldDB" id="A0A1H3JD63"/>
<keyword evidence="1" id="KW-1133">Transmembrane helix</keyword>
<keyword evidence="1" id="KW-0472">Membrane</keyword>
<accession>A0A1H3JD63</accession>
<evidence type="ECO:0000313" key="3">
    <source>
        <dbReference type="Proteomes" id="UP000199249"/>
    </source>
</evidence>
<dbReference type="EMBL" id="FNOV01000008">
    <property type="protein sequence ID" value="SDY37876.1"/>
    <property type="molecule type" value="Genomic_DNA"/>
</dbReference>
<gene>
    <name evidence="2" type="ORF">SAMN04488069_10825</name>
</gene>
<dbReference type="Proteomes" id="UP000199249">
    <property type="component" value="Unassembled WGS sequence"/>
</dbReference>
<dbReference type="STRING" id="651662.SAMN04488069_10825"/>